<name>A0A146G5N1_TERSA</name>
<evidence type="ECO:0000256" key="2">
    <source>
        <dbReference type="ARBA" id="ARBA00010742"/>
    </source>
</evidence>
<dbReference type="FunCoup" id="A0A146G5N1">
    <property type="interactions" value="141"/>
</dbReference>
<dbReference type="InterPro" id="IPR001638">
    <property type="entry name" value="Solute-binding_3/MltF_N"/>
</dbReference>
<gene>
    <name evidence="6" type="ORF">TSACC_21112</name>
</gene>
<dbReference type="SMART" id="SM00062">
    <property type="entry name" value="PBPb"/>
    <property type="match status" value="1"/>
</dbReference>
<evidence type="ECO:0000313" key="7">
    <source>
        <dbReference type="Proteomes" id="UP000076023"/>
    </source>
</evidence>
<dbReference type="InParanoid" id="A0A146G5N1"/>
<dbReference type="InterPro" id="IPR015168">
    <property type="entry name" value="SsuA/THI5"/>
</dbReference>
<feature type="domain" description="Solute-binding protein family 3/N-terminal" evidence="5">
    <location>
        <begin position="27"/>
        <end position="257"/>
    </location>
</feature>
<dbReference type="PANTHER" id="PTHR30024:SF47">
    <property type="entry name" value="TAURINE-BINDING PERIPLASMIC PROTEIN"/>
    <property type="match status" value="1"/>
</dbReference>
<evidence type="ECO:0000259" key="5">
    <source>
        <dbReference type="SMART" id="SM00062"/>
    </source>
</evidence>
<dbReference type="OrthoDB" id="9815602at2"/>
<accession>A0A146G5N1</accession>
<evidence type="ECO:0000256" key="3">
    <source>
        <dbReference type="ARBA" id="ARBA00022729"/>
    </source>
</evidence>
<keyword evidence="3 4" id="KW-0732">Signal</keyword>
<keyword evidence="7" id="KW-1185">Reference proteome</keyword>
<dbReference type="Proteomes" id="UP000076023">
    <property type="component" value="Unassembled WGS sequence"/>
</dbReference>
<dbReference type="AlphaFoldDB" id="A0A146G5N1"/>
<reference evidence="7" key="1">
    <citation type="journal article" date="2017" name="Genome Announc.">
        <title>Draft Genome Sequence of Terrimicrobium sacchariphilum NM-5T, a Facultative Anaerobic Soil Bacterium of the Class Spartobacteria.</title>
        <authorList>
            <person name="Qiu Y.L."/>
            <person name="Tourlousse D.M."/>
            <person name="Matsuura N."/>
            <person name="Ohashi A."/>
            <person name="Sekiguchi Y."/>
        </authorList>
    </citation>
    <scope>NUCLEOTIDE SEQUENCE [LARGE SCALE GENOMIC DNA]</scope>
    <source>
        <strain evidence="7">NM-5</strain>
    </source>
</reference>
<dbReference type="PANTHER" id="PTHR30024">
    <property type="entry name" value="ALIPHATIC SULFONATES-BINDING PROTEIN-RELATED"/>
    <property type="match status" value="1"/>
</dbReference>
<evidence type="ECO:0000256" key="1">
    <source>
        <dbReference type="ARBA" id="ARBA00004418"/>
    </source>
</evidence>
<dbReference type="Gene3D" id="3.40.190.10">
    <property type="entry name" value="Periplasmic binding protein-like II"/>
    <property type="match status" value="2"/>
</dbReference>
<sequence length="317" mass="32533">MKHTMKAIAALLVAALTGSAHAAETKPLKVGYNNWVGFIAFFVAQDKGYFKQAGLDVQPKVFSAPGEGLVPLISGDLDIHLSTVDAAILRSANAPGSLKVVALVDTSAGADAVLGGPAVKTPADLKGRKIAVTLGECNEVLLQKALQAGGLTEKDVTLVNMDPDAAGTALKAGNVDAAVTWEPWISQLVGAGNANAVFTSKQAPNVLTDCVVISAQGEKAKKAEIAAFLAAMNKATEFVKAHPDEAAAIAGKALEVPAEDIKGMLGKVTLYDLAASSAQMKGEAAKSADELLIFFKNKGSVDKDATVAGLLAPDFAK</sequence>
<organism evidence="6 7">
    <name type="scientific">Terrimicrobium sacchariphilum</name>
    <dbReference type="NCBI Taxonomy" id="690879"/>
    <lineage>
        <taxon>Bacteria</taxon>
        <taxon>Pseudomonadati</taxon>
        <taxon>Verrucomicrobiota</taxon>
        <taxon>Terrimicrobiia</taxon>
        <taxon>Terrimicrobiales</taxon>
        <taxon>Terrimicrobiaceae</taxon>
        <taxon>Terrimicrobium</taxon>
    </lineage>
</organism>
<dbReference type="Pfam" id="PF09084">
    <property type="entry name" value="NMT1"/>
    <property type="match status" value="1"/>
</dbReference>
<dbReference type="EMBL" id="BDCO01000002">
    <property type="protein sequence ID" value="GAT32712.1"/>
    <property type="molecule type" value="Genomic_DNA"/>
</dbReference>
<evidence type="ECO:0000313" key="6">
    <source>
        <dbReference type="EMBL" id="GAT32712.1"/>
    </source>
</evidence>
<protein>
    <submittedName>
        <fullName evidence="6">NitT/TauT family transport system substrate-binding protein</fullName>
    </submittedName>
</protein>
<feature type="signal peptide" evidence="4">
    <location>
        <begin position="1"/>
        <end position="22"/>
    </location>
</feature>
<evidence type="ECO:0000256" key="4">
    <source>
        <dbReference type="SAM" id="SignalP"/>
    </source>
</evidence>
<dbReference type="STRING" id="690879.TSACC_21112"/>
<comment type="caution">
    <text evidence="6">The sequence shown here is derived from an EMBL/GenBank/DDBJ whole genome shotgun (WGS) entry which is preliminary data.</text>
</comment>
<feature type="chain" id="PRO_5007524454" evidence="4">
    <location>
        <begin position="23"/>
        <end position="317"/>
    </location>
</feature>
<dbReference type="GO" id="GO:0042597">
    <property type="term" value="C:periplasmic space"/>
    <property type="evidence" value="ECO:0007669"/>
    <property type="project" value="UniProtKB-SubCell"/>
</dbReference>
<proteinExistence type="inferred from homology"/>
<comment type="similarity">
    <text evidence="2">Belongs to the bacterial solute-binding protein SsuA/TauA family.</text>
</comment>
<comment type="subcellular location">
    <subcellularLocation>
        <location evidence="1">Periplasm</location>
    </subcellularLocation>
</comment>
<dbReference type="SUPFAM" id="SSF53850">
    <property type="entry name" value="Periplasmic binding protein-like II"/>
    <property type="match status" value="1"/>
</dbReference>
<dbReference type="RefSeq" id="WP_075078530.1">
    <property type="nucleotide sequence ID" value="NZ_BDCO01000002.1"/>
</dbReference>